<evidence type="ECO:0000256" key="1">
    <source>
        <dbReference type="ARBA" id="ARBA00004328"/>
    </source>
</evidence>
<keyword evidence="2" id="KW-1227">Viral tail protein</keyword>
<dbReference type="InterPro" id="IPR030392">
    <property type="entry name" value="S74_ICA"/>
</dbReference>
<proteinExistence type="predicted"/>
<accession>A0A6J7WMW5</accession>
<dbReference type="GO" id="GO:0098015">
    <property type="term" value="C:virus tail"/>
    <property type="evidence" value="ECO:0007669"/>
    <property type="project" value="UniProtKB-KW"/>
</dbReference>
<keyword evidence="2" id="KW-0946">Virion</keyword>
<dbReference type="Pfam" id="PF13884">
    <property type="entry name" value="Peptidase_S74"/>
    <property type="match status" value="1"/>
</dbReference>
<evidence type="ECO:0000313" key="4">
    <source>
        <dbReference type="EMBL" id="CAB5212731.1"/>
    </source>
</evidence>
<protein>
    <submittedName>
        <fullName evidence="4">Intramolecular chaperone auto-processing domain containing protein</fullName>
    </submittedName>
</protein>
<gene>
    <name evidence="4" type="ORF">UFOVP188_47</name>
</gene>
<sequence length="391" mass="40872">MGQLVFQATLGGQVNLVGPNTASTLNINVPAFAGTMASLASVTNNGVNYVNSSGQPTSGSAFVFDGTNVGIGTASPSQRLSVSGGLLVTDEIKGNNNLNLQKSTLNNIYYTDAIAFAKSGTGESMRIDSSGNVGIGTSTTPYRLNVQSSVGTMAQFNGNNANNYLQLSDNNGTNNCSIGSISGGNWYLYTNGYGVFYTGGANERMRIDSSGNLLVGTTSTVGSERLNVTQTTANLGLFVNVAAASSTANPAISCRKYDNSNTTAQTYLTFAFNQGTSGAGGIQGNGATGVQFYSSSDTRLKENIVELEPQLANILALKPSKFDFIDGPKDCTGFIAQEMEKVYPDAVGETPDGYKTIGGISIMETRLIKAIQEQQAIITQLQVEIAALKSK</sequence>
<feature type="domain" description="Peptidase S74" evidence="3">
    <location>
        <begin position="296"/>
        <end position="385"/>
    </location>
</feature>
<organism evidence="4">
    <name type="scientific">uncultured Caudovirales phage</name>
    <dbReference type="NCBI Taxonomy" id="2100421"/>
    <lineage>
        <taxon>Viruses</taxon>
        <taxon>Duplodnaviria</taxon>
        <taxon>Heunggongvirae</taxon>
        <taxon>Uroviricota</taxon>
        <taxon>Caudoviricetes</taxon>
        <taxon>Peduoviridae</taxon>
        <taxon>Maltschvirus</taxon>
        <taxon>Maltschvirus maltsch</taxon>
    </lineage>
</organism>
<evidence type="ECO:0000259" key="3">
    <source>
        <dbReference type="PROSITE" id="PS51688"/>
    </source>
</evidence>
<evidence type="ECO:0000256" key="2">
    <source>
        <dbReference type="ARBA" id="ARBA00022732"/>
    </source>
</evidence>
<dbReference type="PROSITE" id="PS51688">
    <property type="entry name" value="ICA"/>
    <property type="match status" value="1"/>
</dbReference>
<comment type="subcellular location">
    <subcellularLocation>
        <location evidence="1">Virion</location>
    </subcellularLocation>
</comment>
<name>A0A6J7WMW5_9CAUD</name>
<dbReference type="EMBL" id="LR798236">
    <property type="protein sequence ID" value="CAB5212731.1"/>
    <property type="molecule type" value="Genomic_DNA"/>
</dbReference>
<reference evidence="4" key="1">
    <citation type="submission" date="2020-05" db="EMBL/GenBank/DDBJ databases">
        <authorList>
            <person name="Chiriac C."/>
            <person name="Salcher M."/>
            <person name="Ghai R."/>
            <person name="Kavagutti S V."/>
        </authorList>
    </citation>
    <scope>NUCLEOTIDE SEQUENCE</scope>
</reference>